<name>A0A1J4JJ09_9EUKA</name>
<protein>
    <submittedName>
        <fullName evidence="4">Protein phosphatase 2C</fullName>
    </submittedName>
</protein>
<dbReference type="GeneID" id="94829251"/>
<dbReference type="PANTHER" id="PTHR48051:SF1">
    <property type="entry name" value="RAS SUPPRESSOR PROTEIN 1"/>
    <property type="match status" value="1"/>
</dbReference>
<dbReference type="GO" id="GO:0005737">
    <property type="term" value="C:cytoplasm"/>
    <property type="evidence" value="ECO:0007669"/>
    <property type="project" value="TreeGrafter"/>
</dbReference>
<dbReference type="SMART" id="SM00369">
    <property type="entry name" value="LRR_TYP"/>
    <property type="match status" value="6"/>
</dbReference>
<sequence length="810" mass="91051">MGHDSSKPYLEATKRSISLRNEGLTSLPMIIPPDHQIESIDISLNKIRKIPTNLPSLHFFDFSENQLKHISKDIENAILSYPSLSELHLAFNDLQTIPTSFSSIPKLQTLYLNNNKFSEYSIEIPSVAVLDLSCNLLKSFRTVPESLSTLNLSFNRMTQIEFMSSNLRELIISGNDIVELPSNVCFDSLTMLNICHNKLKSINNIANFAPSLEILNASFNYIDTFPEILPKDIQILILYYNRICEIPPLTQYSSLTVLRINNNYVKNIPQLPISITQLSLENNRIESSASITLTSMQTLAVFNNNLTDVPHFTNSSISNFYGSSNLISQIKVEEFSQTITRIELASNNITKLPGQLFTLPELTHLIVYSNKINEIPREISMSHITMLNIGENPISTLPRLPQTLGILVANCCEFTEFPETVSALSRIAYLDFSNNKIPLIPFLPRAETLIFSCNKITKFPVLPENIHEIDLSHNQIKMAKIDHTHEYFSELDLSFNELESISLNGKLPALSELKLSNNPKLSFLFSYSKFKALECLDISFTKVEINSAEPARKMREIIRSKSSSLSPLIKVFNDNQGVGYAEMKGRRDTMEDSLILQKKSNFDLYAVIDGHAGNYTSMMTAFKLPQMINKFSVSEIVVALKDLNNYFKYQKVYDGATLALALKSENKIIAVNIGDSRTLIVRKNGTVFPLSYDHKPYERSEMENIREKGAFVADMRTCGILAISRSLGDISLNGVSAIPCINSYTVHEDDYRLVIACDGVFDVVTNEEVGEIVASEESASVAAYKLRNIAYARLSEDNISAIVVDLHKCQ</sequence>
<dbReference type="SUPFAM" id="SSF81606">
    <property type="entry name" value="PP2C-like"/>
    <property type="match status" value="1"/>
</dbReference>
<evidence type="ECO:0000256" key="1">
    <source>
        <dbReference type="ARBA" id="ARBA00022614"/>
    </source>
</evidence>
<dbReference type="SMART" id="SM00332">
    <property type="entry name" value="PP2Cc"/>
    <property type="match status" value="1"/>
</dbReference>
<keyword evidence="5" id="KW-1185">Reference proteome</keyword>
<feature type="domain" description="PPM-type phosphatase" evidence="3">
    <location>
        <begin position="577"/>
        <end position="806"/>
    </location>
</feature>
<dbReference type="Gene3D" id="3.80.10.10">
    <property type="entry name" value="Ribonuclease Inhibitor"/>
    <property type="match status" value="4"/>
</dbReference>
<evidence type="ECO:0000313" key="4">
    <source>
        <dbReference type="EMBL" id="OHS98577.1"/>
    </source>
</evidence>
<organism evidence="4 5">
    <name type="scientific">Tritrichomonas foetus</name>
    <dbReference type="NCBI Taxonomy" id="1144522"/>
    <lineage>
        <taxon>Eukaryota</taxon>
        <taxon>Metamonada</taxon>
        <taxon>Parabasalia</taxon>
        <taxon>Tritrichomonadida</taxon>
        <taxon>Tritrichomonadidae</taxon>
        <taxon>Tritrichomonas</taxon>
    </lineage>
</organism>
<dbReference type="CDD" id="cd00143">
    <property type="entry name" value="PP2Cc"/>
    <property type="match status" value="1"/>
</dbReference>
<dbReference type="Pfam" id="PF00481">
    <property type="entry name" value="PP2C"/>
    <property type="match status" value="1"/>
</dbReference>
<keyword evidence="1" id="KW-0433">Leucine-rich repeat</keyword>
<dbReference type="RefSeq" id="XP_068351714.1">
    <property type="nucleotide sequence ID" value="XM_068494547.1"/>
</dbReference>
<dbReference type="SMART" id="SM00364">
    <property type="entry name" value="LRR_BAC"/>
    <property type="match status" value="12"/>
</dbReference>
<dbReference type="Gene3D" id="3.60.40.10">
    <property type="entry name" value="PPM-type phosphatase domain"/>
    <property type="match status" value="1"/>
</dbReference>
<dbReference type="VEuPathDB" id="TrichDB:TRFO_08874"/>
<dbReference type="FunFam" id="3.60.40.10:FF:000035">
    <property type="entry name" value="Leucine rich repeat protein phosphatase 2c domain containing protein"/>
    <property type="match status" value="1"/>
</dbReference>
<accession>A0A1J4JJ09</accession>
<gene>
    <name evidence="4" type="ORF">TRFO_08874</name>
</gene>
<evidence type="ECO:0000259" key="3">
    <source>
        <dbReference type="PROSITE" id="PS51746"/>
    </source>
</evidence>
<dbReference type="AlphaFoldDB" id="A0A1J4JJ09"/>
<dbReference type="OrthoDB" id="10264738at2759"/>
<dbReference type="InterPro" id="IPR001611">
    <property type="entry name" value="Leu-rich_rpt"/>
</dbReference>
<reference evidence="4" key="1">
    <citation type="submission" date="2016-10" db="EMBL/GenBank/DDBJ databases">
        <authorList>
            <person name="Benchimol M."/>
            <person name="Almeida L.G."/>
            <person name="Vasconcelos A.T."/>
            <person name="Perreira-Neves A."/>
            <person name="Rosa I.A."/>
            <person name="Tasca T."/>
            <person name="Bogo M.R."/>
            <person name="de Souza W."/>
        </authorList>
    </citation>
    <scope>NUCLEOTIDE SEQUENCE [LARGE SCALE GENOMIC DNA]</scope>
    <source>
        <strain evidence="4">K</strain>
    </source>
</reference>
<dbReference type="InterPro" id="IPR050216">
    <property type="entry name" value="LRR_domain-containing"/>
</dbReference>
<dbReference type="Proteomes" id="UP000179807">
    <property type="component" value="Unassembled WGS sequence"/>
</dbReference>
<dbReference type="PROSITE" id="PS51746">
    <property type="entry name" value="PPM_2"/>
    <property type="match status" value="1"/>
</dbReference>
<dbReference type="PROSITE" id="PS51450">
    <property type="entry name" value="LRR"/>
    <property type="match status" value="2"/>
</dbReference>
<dbReference type="EMBL" id="MLAK01001049">
    <property type="protein sequence ID" value="OHS98577.1"/>
    <property type="molecule type" value="Genomic_DNA"/>
</dbReference>
<dbReference type="InterPro" id="IPR036457">
    <property type="entry name" value="PPM-type-like_dom_sf"/>
</dbReference>
<keyword evidence="2" id="KW-0677">Repeat</keyword>
<dbReference type="InterPro" id="IPR032675">
    <property type="entry name" value="LRR_dom_sf"/>
</dbReference>
<evidence type="ECO:0000256" key="2">
    <source>
        <dbReference type="ARBA" id="ARBA00022737"/>
    </source>
</evidence>
<proteinExistence type="predicted"/>
<dbReference type="InterPro" id="IPR001932">
    <property type="entry name" value="PPM-type_phosphatase-like_dom"/>
</dbReference>
<dbReference type="SUPFAM" id="SSF52058">
    <property type="entry name" value="L domain-like"/>
    <property type="match status" value="2"/>
</dbReference>
<comment type="caution">
    <text evidence="4">The sequence shown here is derived from an EMBL/GenBank/DDBJ whole genome shotgun (WGS) entry which is preliminary data.</text>
</comment>
<dbReference type="InterPro" id="IPR003591">
    <property type="entry name" value="Leu-rich_rpt_typical-subtyp"/>
</dbReference>
<evidence type="ECO:0000313" key="5">
    <source>
        <dbReference type="Proteomes" id="UP000179807"/>
    </source>
</evidence>
<dbReference type="PANTHER" id="PTHR48051">
    <property type="match status" value="1"/>
</dbReference>